<dbReference type="InterPro" id="IPR013317">
    <property type="entry name" value="DnaA_dom"/>
</dbReference>
<keyword evidence="4" id="KW-1185">Reference proteome</keyword>
<sequence length="236" mass="26682">MEKQNSEPYQVALDLKISEKSDFNSFVPGNNAGTVQLLKSAIIKKEHEFYYLFGPHGSGKSHLLNALFQLPEANSKCFFVDMNLVKTIGSFVLDVNLPEITIIDNVDVIAGDENFELALFGLFNRWYDSRKGVLIMSGSSSFDYIPFLKKDLTTRLSSGVICSLDFLDEESCVEALQKRTVEKAFNLPPATAAFLVRHCNRDIRSLVKILDELDKLQIEHYHKLTIPFVKKVLSIQ</sequence>
<reference evidence="3 4" key="1">
    <citation type="submission" date="2021-03" db="EMBL/GenBank/DDBJ databases">
        <title>Succinivibrio sp. nov. isolated from feces of cow.</title>
        <authorList>
            <person name="Choi J.-Y."/>
        </authorList>
    </citation>
    <scope>NUCLEOTIDE SEQUENCE [LARGE SCALE GENOMIC DNA]</scope>
    <source>
        <strain evidence="3 4">AGMB01872</strain>
    </source>
</reference>
<proteinExistence type="predicted"/>
<evidence type="ECO:0000313" key="4">
    <source>
        <dbReference type="Proteomes" id="UP000731465"/>
    </source>
</evidence>
<gene>
    <name evidence="3" type="ORF">J5V48_04865</name>
</gene>
<organism evidence="3 4">
    <name type="scientific">Succinivibrio faecicola</name>
    <dbReference type="NCBI Taxonomy" id="2820300"/>
    <lineage>
        <taxon>Bacteria</taxon>
        <taxon>Pseudomonadati</taxon>
        <taxon>Pseudomonadota</taxon>
        <taxon>Gammaproteobacteria</taxon>
        <taxon>Aeromonadales</taxon>
        <taxon>Succinivibrionaceae</taxon>
        <taxon>Succinivibrio</taxon>
    </lineage>
</organism>
<dbReference type="PANTHER" id="PTHR30050:SF5">
    <property type="entry name" value="DNAA REGULATORY INACTIVATOR HDA"/>
    <property type="match status" value="1"/>
</dbReference>
<accession>A0ABS7DFZ8</accession>
<dbReference type="EMBL" id="JAGFNY010000012">
    <property type="protein sequence ID" value="MBW7570222.1"/>
    <property type="molecule type" value="Genomic_DNA"/>
</dbReference>
<evidence type="ECO:0000259" key="2">
    <source>
        <dbReference type="Pfam" id="PF22688"/>
    </source>
</evidence>
<comment type="caution">
    <text evidence="3">The sequence shown here is derived from an EMBL/GenBank/DDBJ whole genome shotgun (WGS) entry which is preliminary data.</text>
</comment>
<evidence type="ECO:0000259" key="1">
    <source>
        <dbReference type="Pfam" id="PF00308"/>
    </source>
</evidence>
<dbReference type="Pfam" id="PF22688">
    <property type="entry name" value="Hda_lid"/>
    <property type="match status" value="1"/>
</dbReference>
<dbReference type="InterPro" id="IPR055199">
    <property type="entry name" value="Hda_lid"/>
</dbReference>
<dbReference type="InterPro" id="IPR027417">
    <property type="entry name" value="P-loop_NTPase"/>
</dbReference>
<evidence type="ECO:0000313" key="3">
    <source>
        <dbReference type="EMBL" id="MBW7570222.1"/>
    </source>
</evidence>
<dbReference type="Gene3D" id="1.10.8.60">
    <property type="match status" value="1"/>
</dbReference>
<dbReference type="Gene3D" id="3.40.50.300">
    <property type="entry name" value="P-loop containing nucleotide triphosphate hydrolases"/>
    <property type="match status" value="1"/>
</dbReference>
<dbReference type="Proteomes" id="UP000731465">
    <property type="component" value="Unassembled WGS sequence"/>
</dbReference>
<evidence type="ECO:0008006" key="5">
    <source>
        <dbReference type="Google" id="ProtNLM"/>
    </source>
</evidence>
<feature type="domain" description="Chromosomal replication initiator protein DnaA ATPAse" evidence="1">
    <location>
        <begin position="19"/>
        <end position="162"/>
    </location>
</feature>
<feature type="domain" description="Hda lid" evidence="2">
    <location>
        <begin position="170"/>
        <end position="233"/>
    </location>
</feature>
<dbReference type="PANTHER" id="PTHR30050">
    <property type="entry name" value="CHROMOSOMAL REPLICATION INITIATOR PROTEIN DNAA"/>
    <property type="match status" value="1"/>
</dbReference>
<protein>
    <recommendedName>
        <fullName evidence="5">DnaA regulatory inactivator Hda</fullName>
    </recommendedName>
</protein>
<dbReference type="SUPFAM" id="SSF52540">
    <property type="entry name" value="P-loop containing nucleoside triphosphate hydrolases"/>
    <property type="match status" value="1"/>
</dbReference>
<name>A0ABS7DFZ8_9GAMM</name>
<dbReference type="RefSeq" id="WP_219937442.1">
    <property type="nucleotide sequence ID" value="NZ_JAGFNY010000012.1"/>
</dbReference>
<dbReference type="Pfam" id="PF00308">
    <property type="entry name" value="Bac_DnaA"/>
    <property type="match status" value="1"/>
</dbReference>